<keyword evidence="2" id="KW-1185">Reference proteome</keyword>
<dbReference type="STRING" id="762967.HMPREF9440_01537"/>
<name>H3KFL9_9BURK</name>
<dbReference type="EMBL" id="AFBQ01000227">
    <property type="protein sequence ID" value="EHY31085.1"/>
    <property type="molecule type" value="Genomic_DNA"/>
</dbReference>
<dbReference type="HOGENOM" id="CLU_2182638_0_0_4"/>
<dbReference type="AlphaFoldDB" id="H3KFL9"/>
<gene>
    <name evidence="1" type="ORF">HMPREF9440_01537</name>
</gene>
<proteinExistence type="predicted"/>
<reference evidence="1 2" key="1">
    <citation type="submission" date="2011-11" db="EMBL/GenBank/DDBJ databases">
        <authorList>
            <person name="Weinstock G."/>
            <person name="Sodergren E."/>
            <person name="Clifton S."/>
            <person name="Fulton L."/>
            <person name="Fulton B."/>
            <person name="Courtney L."/>
            <person name="Fronick C."/>
            <person name="Harrison M."/>
            <person name="Strong C."/>
            <person name="Farmer C."/>
            <person name="Delahaunty K."/>
            <person name="Markovic C."/>
            <person name="Hall O."/>
            <person name="Minx P."/>
            <person name="Tomlinson C."/>
            <person name="Mitreva M."/>
            <person name="Hou S."/>
            <person name="Chen J."/>
            <person name="Wollam A."/>
            <person name="Pepin K.H."/>
            <person name="Johnson M."/>
            <person name="Bhonagiri V."/>
            <person name="Zhang X."/>
            <person name="Suruliraj S."/>
            <person name="Warren W."/>
            <person name="Chinwalla A."/>
            <person name="Mardis E.R."/>
            <person name="Wilson R.K."/>
        </authorList>
    </citation>
    <scope>NUCLEOTIDE SEQUENCE [LARGE SCALE GENOMIC DNA]</scope>
    <source>
        <strain evidence="1 2">YIT 11816</strain>
    </source>
</reference>
<evidence type="ECO:0000313" key="1">
    <source>
        <dbReference type="EMBL" id="EHY31085.1"/>
    </source>
</evidence>
<organism evidence="1 2">
    <name type="scientific">Sutterella parvirubra YIT 11816</name>
    <dbReference type="NCBI Taxonomy" id="762967"/>
    <lineage>
        <taxon>Bacteria</taxon>
        <taxon>Pseudomonadati</taxon>
        <taxon>Pseudomonadota</taxon>
        <taxon>Betaproteobacteria</taxon>
        <taxon>Burkholderiales</taxon>
        <taxon>Sutterellaceae</taxon>
        <taxon>Sutterella</taxon>
    </lineage>
</organism>
<dbReference type="Proteomes" id="UP000004956">
    <property type="component" value="Unassembled WGS sequence"/>
</dbReference>
<protein>
    <submittedName>
        <fullName evidence="1">Uncharacterized protein</fullName>
    </submittedName>
</protein>
<comment type="caution">
    <text evidence="1">The sequence shown here is derived from an EMBL/GenBank/DDBJ whole genome shotgun (WGS) entry which is preliminary data.</text>
</comment>
<sequence>MTASKWASLLTWTGAEAGVGLPEGWAGCLPSSLPAPSALPGSLSALPFSFSDFGFSLSFSLSLPFWPDAAEGSSPEGFSAELFEPGFAPAPDEPGLPGFGADAAGLPEG</sequence>
<evidence type="ECO:0000313" key="2">
    <source>
        <dbReference type="Proteomes" id="UP000004956"/>
    </source>
</evidence>
<accession>H3KFL9</accession>